<accession>A0ABQ4Y3P7</accession>
<reference evidence="1" key="1">
    <citation type="journal article" date="2022" name="Int. J. Mol. Sci.">
        <title>Draft Genome of Tanacetum Coccineum: Genomic Comparison of Closely Related Tanacetum-Family Plants.</title>
        <authorList>
            <person name="Yamashiro T."/>
            <person name="Shiraishi A."/>
            <person name="Nakayama K."/>
            <person name="Satake H."/>
        </authorList>
    </citation>
    <scope>NUCLEOTIDE SEQUENCE</scope>
</reference>
<reference evidence="1" key="2">
    <citation type="submission" date="2022-01" db="EMBL/GenBank/DDBJ databases">
        <authorList>
            <person name="Yamashiro T."/>
            <person name="Shiraishi A."/>
            <person name="Satake H."/>
            <person name="Nakayama K."/>
        </authorList>
    </citation>
    <scope>NUCLEOTIDE SEQUENCE</scope>
</reference>
<protein>
    <recommendedName>
        <fullName evidence="3">No apical meristem-associated C-terminal domain-containing protein</fullName>
    </recommendedName>
</protein>
<evidence type="ECO:0008006" key="3">
    <source>
        <dbReference type="Google" id="ProtNLM"/>
    </source>
</evidence>
<keyword evidence="2" id="KW-1185">Reference proteome</keyword>
<gene>
    <name evidence="1" type="ORF">Tco_0704816</name>
</gene>
<evidence type="ECO:0000313" key="1">
    <source>
        <dbReference type="EMBL" id="GJS71975.1"/>
    </source>
</evidence>
<proteinExistence type="predicted"/>
<name>A0ABQ4Y3P7_9ASTR</name>
<sequence length="195" mass="22633">MKDGSPNRAHFVEVALKRHAVWRNRVEPRRDYFNKALFYYEVEFGVPFTLRHLLRGLRPQSYNVWDQEVLKFLTNKNDAKRSKKFGSSSFNTKFGDASINLNVSARDDDEDDVHVLPLPIDRDKAKGLKKKVAGSSGSSSSMNDEALARLMLSELPTQNKTVMAMKKEECAAFLEIKRREVECREREIEMQEYRQ</sequence>
<organism evidence="1 2">
    <name type="scientific">Tanacetum coccineum</name>
    <dbReference type="NCBI Taxonomy" id="301880"/>
    <lineage>
        <taxon>Eukaryota</taxon>
        <taxon>Viridiplantae</taxon>
        <taxon>Streptophyta</taxon>
        <taxon>Embryophyta</taxon>
        <taxon>Tracheophyta</taxon>
        <taxon>Spermatophyta</taxon>
        <taxon>Magnoliopsida</taxon>
        <taxon>eudicotyledons</taxon>
        <taxon>Gunneridae</taxon>
        <taxon>Pentapetalae</taxon>
        <taxon>asterids</taxon>
        <taxon>campanulids</taxon>
        <taxon>Asterales</taxon>
        <taxon>Asteraceae</taxon>
        <taxon>Asteroideae</taxon>
        <taxon>Anthemideae</taxon>
        <taxon>Anthemidinae</taxon>
        <taxon>Tanacetum</taxon>
    </lineage>
</organism>
<dbReference type="Proteomes" id="UP001151760">
    <property type="component" value="Unassembled WGS sequence"/>
</dbReference>
<evidence type="ECO:0000313" key="2">
    <source>
        <dbReference type="Proteomes" id="UP001151760"/>
    </source>
</evidence>
<comment type="caution">
    <text evidence="1">The sequence shown here is derived from an EMBL/GenBank/DDBJ whole genome shotgun (WGS) entry which is preliminary data.</text>
</comment>
<dbReference type="EMBL" id="BQNB010010046">
    <property type="protein sequence ID" value="GJS71975.1"/>
    <property type="molecule type" value="Genomic_DNA"/>
</dbReference>